<dbReference type="Gene3D" id="1.10.510.10">
    <property type="entry name" value="Transferase(Phosphotransferase) domain 1"/>
    <property type="match status" value="1"/>
</dbReference>
<reference evidence="4 5" key="1">
    <citation type="journal article" date="2015" name="Genome Biol.">
        <title>Comparative genomics of Steinernema reveals deeply conserved gene regulatory networks.</title>
        <authorList>
            <person name="Dillman A.R."/>
            <person name="Macchietto M."/>
            <person name="Porter C.F."/>
            <person name="Rogers A."/>
            <person name="Williams B."/>
            <person name="Antoshechkin I."/>
            <person name="Lee M.M."/>
            <person name="Goodwin Z."/>
            <person name="Lu X."/>
            <person name="Lewis E.E."/>
            <person name="Goodrich-Blair H."/>
            <person name="Stock S.P."/>
            <person name="Adams B.J."/>
            <person name="Sternberg P.W."/>
            <person name="Mortazavi A."/>
        </authorList>
    </citation>
    <scope>NUCLEOTIDE SEQUENCE [LARGE SCALE GENOMIC DNA]</scope>
    <source>
        <strain evidence="4 5">ALL</strain>
    </source>
</reference>
<feature type="region of interest" description="Disordered" evidence="2">
    <location>
        <begin position="414"/>
        <end position="442"/>
    </location>
</feature>
<keyword evidence="5" id="KW-1185">Reference proteome</keyword>
<dbReference type="EC" id="2.7.11.1" evidence="1"/>
<dbReference type="AlphaFoldDB" id="A0A4U5NJ57"/>
<feature type="compositionally biased region" description="Polar residues" evidence="2">
    <location>
        <begin position="421"/>
        <end position="442"/>
    </location>
</feature>
<evidence type="ECO:0000259" key="3">
    <source>
        <dbReference type="PROSITE" id="PS50011"/>
    </source>
</evidence>
<dbReference type="Pfam" id="PF00069">
    <property type="entry name" value="Pkinase"/>
    <property type="match status" value="1"/>
</dbReference>
<dbReference type="PROSITE" id="PS50011">
    <property type="entry name" value="PROTEIN_KINASE_DOM"/>
    <property type="match status" value="1"/>
</dbReference>
<evidence type="ECO:0000313" key="5">
    <source>
        <dbReference type="Proteomes" id="UP000298663"/>
    </source>
</evidence>
<feature type="domain" description="Protein kinase" evidence="3">
    <location>
        <begin position="35"/>
        <end position="349"/>
    </location>
</feature>
<feature type="region of interest" description="Disordered" evidence="2">
    <location>
        <begin position="331"/>
        <end position="373"/>
    </location>
</feature>
<dbReference type="InterPro" id="IPR000719">
    <property type="entry name" value="Prot_kinase_dom"/>
</dbReference>
<dbReference type="InterPro" id="IPR008271">
    <property type="entry name" value="Ser/Thr_kinase_AS"/>
</dbReference>
<dbReference type="STRING" id="34508.A0A4U5NJ57"/>
<dbReference type="GO" id="GO:0005524">
    <property type="term" value="F:ATP binding"/>
    <property type="evidence" value="ECO:0007669"/>
    <property type="project" value="InterPro"/>
</dbReference>
<sequence length="497" mass="56601">MAGAASTQQWDTAVRDDDMRRLLASKEGLIINDRFRVLSNIAHGSYGDIFVGVDMKEPSRKVALKFEKTIPTYVAESINKESKDYLIYESSIYDTLLRKDKPQDPDVVGFAKSYGTFKVGNIRVLILDILGPTIGSLFKYCDRKFSIYTIVNVGIQLIERIKHVHKAGIIHRDLKLENMVMGVQENSHILHLIDYGLSRRLSDKRIKAQIRKGRLVGTVKYMSINSHKLAEQSRRDDLESIGYVLIELLNGDLPWKGYCNASYARSQVCEYVLRLKETANWERLCPYMAKFMAYVMNLGKDEEPDYDLLIKFIEDVETEVVQEMVNFEKLQRSTSESHQTTSSADSGLFSDSDSSNDTFRKSPDGLSSCCSSPAHSLETTEFNYRDDVSNRFNFYYGARFTVDDYDTEQLFGRIDDDNETQRGPSSAKWSTSSQGPRGTWSSTMACQRSAGISGDRLGKPISSILRCSLDGRTKKNMAHFWLRVRTCGYRKRSNRLP</sequence>
<dbReference type="PANTHER" id="PTHR11909">
    <property type="entry name" value="CASEIN KINASE-RELATED"/>
    <property type="match status" value="1"/>
</dbReference>
<evidence type="ECO:0000256" key="2">
    <source>
        <dbReference type="SAM" id="MobiDB-lite"/>
    </source>
</evidence>
<dbReference type="EMBL" id="AZBU02000004">
    <property type="protein sequence ID" value="TKR82874.1"/>
    <property type="molecule type" value="Genomic_DNA"/>
</dbReference>
<evidence type="ECO:0000313" key="4">
    <source>
        <dbReference type="EMBL" id="TKR82874.1"/>
    </source>
</evidence>
<feature type="compositionally biased region" description="Polar residues" evidence="2">
    <location>
        <begin position="332"/>
        <end position="357"/>
    </location>
</feature>
<accession>A0A4U5NJ57</accession>
<dbReference type="OrthoDB" id="5871645at2759"/>
<comment type="caution">
    <text evidence="4">The sequence shown here is derived from an EMBL/GenBank/DDBJ whole genome shotgun (WGS) entry which is preliminary data.</text>
</comment>
<evidence type="ECO:0000256" key="1">
    <source>
        <dbReference type="ARBA" id="ARBA00012513"/>
    </source>
</evidence>
<gene>
    <name evidence="4" type="ORF">L596_016548</name>
</gene>
<dbReference type="InterPro" id="IPR011009">
    <property type="entry name" value="Kinase-like_dom_sf"/>
</dbReference>
<organism evidence="4 5">
    <name type="scientific">Steinernema carpocapsae</name>
    <name type="common">Entomopathogenic nematode</name>
    <dbReference type="NCBI Taxonomy" id="34508"/>
    <lineage>
        <taxon>Eukaryota</taxon>
        <taxon>Metazoa</taxon>
        <taxon>Ecdysozoa</taxon>
        <taxon>Nematoda</taxon>
        <taxon>Chromadorea</taxon>
        <taxon>Rhabditida</taxon>
        <taxon>Tylenchina</taxon>
        <taxon>Panagrolaimomorpha</taxon>
        <taxon>Strongyloidoidea</taxon>
        <taxon>Steinernematidae</taxon>
        <taxon>Steinernema</taxon>
    </lineage>
</organism>
<name>A0A4U5NJ57_STECR</name>
<dbReference type="PROSITE" id="PS00108">
    <property type="entry name" value="PROTEIN_KINASE_ST"/>
    <property type="match status" value="1"/>
</dbReference>
<protein>
    <recommendedName>
        <fullName evidence="1">non-specific serine/threonine protein kinase</fullName>
        <ecNumber evidence="1">2.7.11.1</ecNumber>
    </recommendedName>
</protein>
<dbReference type="GO" id="GO:0004674">
    <property type="term" value="F:protein serine/threonine kinase activity"/>
    <property type="evidence" value="ECO:0007669"/>
    <property type="project" value="UniProtKB-EC"/>
</dbReference>
<dbReference type="Proteomes" id="UP000298663">
    <property type="component" value="Unassembled WGS sequence"/>
</dbReference>
<proteinExistence type="predicted"/>
<reference evidence="4 5" key="2">
    <citation type="journal article" date="2019" name="G3 (Bethesda)">
        <title>Hybrid Assembly of the Genome of the Entomopathogenic Nematode Steinernema carpocapsae Identifies the X-Chromosome.</title>
        <authorList>
            <person name="Serra L."/>
            <person name="Macchietto M."/>
            <person name="Macias-Munoz A."/>
            <person name="McGill C.J."/>
            <person name="Rodriguez I.M."/>
            <person name="Rodriguez B."/>
            <person name="Murad R."/>
            <person name="Mortazavi A."/>
        </authorList>
    </citation>
    <scope>NUCLEOTIDE SEQUENCE [LARGE SCALE GENOMIC DNA]</scope>
    <source>
        <strain evidence="4 5">ALL</strain>
    </source>
</reference>
<dbReference type="SMART" id="SM00220">
    <property type="entry name" value="S_TKc"/>
    <property type="match status" value="1"/>
</dbReference>
<dbReference type="SUPFAM" id="SSF56112">
    <property type="entry name" value="Protein kinase-like (PK-like)"/>
    <property type="match status" value="1"/>
</dbReference>
<dbReference type="InterPro" id="IPR050235">
    <property type="entry name" value="CK1_Ser-Thr_kinase"/>
</dbReference>